<dbReference type="AlphaFoldDB" id="A0A3N4P4X8"/>
<dbReference type="OrthoDB" id="594666at2"/>
<dbReference type="Proteomes" id="UP000270856">
    <property type="component" value="Unassembled WGS sequence"/>
</dbReference>
<dbReference type="RefSeq" id="WP_123896605.1">
    <property type="nucleotide sequence ID" value="NZ_RPFJ01000003.1"/>
</dbReference>
<comment type="caution">
    <text evidence="1">The sequence shown here is derived from an EMBL/GenBank/DDBJ whole genome shotgun (WGS) entry which is preliminary data.</text>
</comment>
<sequence length="294" mass="33856">MNISEFTSLLNTNSSISIEQTNAIEEILKNYPYFQAARMIHLKALKNQHSFKYNSALKVTAAHTTNRTVLFDYITADTLDNSNALEKQQEIINSKEVVDLEIVSNDVIEQSQLSVIHEDVEVEEGKEVDVKDVKKVEEELKIGKPLEFDLSEMYSFREWLQLTNVKPIEREKMEVVETDVNVEKNVLKEVKVEANNTTKKASPKQEKFDIIEQFIASKPKLKTDTKVENIDVSFESVVEDGMLMTETLARVYLEQKKYDKAIQAFKVLSLKYPEKSSFFADRIKAIKFLQKNNS</sequence>
<protein>
    <recommendedName>
        <fullName evidence="3">Tetratricopeptide repeat protein</fullName>
    </recommendedName>
</protein>
<dbReference type="EMBL" id="RPFJ01000003">
    <property type="protein sequence ID" value="RPD99640.1"/>
    <property type="molecule type" value="Genomic_DNA"/>
</dbReference>
<proteinExistence type="predicted"/>
<reference evidence="1 2" key="1">
    <citation type="submission" date="2018-11" db="EMBL/GenBank/DDBJ databases">
        <title>Aureibaculum marinum gen. nov., sp. nov., a member of the family Flavobacteriaceae isolated from the Bohai Sea.</title>
        <authorList>
            <person name="Ji X."/>
        </authorList>
    </citation>
    <scope>NUCLEOTIDE SEQUENCE [LARGE SCALE GENOMIC DNA]</scope>
    <source>
        <strain evidence="1 2">BH-SD17</strain>
    </source>
</reference>
<evidence type="ECO:0008006" key="3">
    <source>
        <dbReference type="Google" id="ProtNLM"/>
    </source>
</evidence>
<organism evidence="1 2">
    <name type="scientific">Aureibaculum marinum</name>
    <dbReference type="NCBI Taxonomy" id="2487930"/>
    <lineage>
        <taxon>Bacteria</taxon>
        <taxon>Pseudomonadati</taxon>
        <taxon>Bacteroidota</taxon>
        <taxon>Flavobacteriia</taxon>
        <taxon>Flavobacteriales</taxon>
        <taxon>Flavobacteriaceae</taxon>
        <taxon>Aureibaculum</taxon>
    </lineage>
</organism>
<keyword evidence="2" id="KW-1185">Reference proteome</keyword>
<evidence type="ECO:0000313" key="1">
    <source>
        <dbReference type="EMBL" id="RPD99640.1"/>
    </source>
</evidence>
<gene>
    <name evidence="1" type="ORF">EGM88_03600</name>
</gene>
<evidence type="ECO:0000313" key="2">
    <source>
        <dbReference type="Proteomes" id="UP000270856"/>
    </source>
</evidence>
<name>A0A3N4P4X8_9FLAO</name>
<accession>A0A3N4P4X8</accession>